<gene>
    <name evidence="2" type="primary">ORF92266</name>
</gene>
<reference evidence="2" key="1">
    <citation type="submission" date="2014-12" db="EMBL/GenBank/DDBJ databases">
        <title>Insight into the proteome of Arion vulgaris.</title>
        <authorList>
            <person name="Aradska J."/>
            <person name="Bulat T."/>
            <person name="Smidak R."/>
            <person name="Sarate P."/>
            <person name="Gangsoo J."/>
            <person name="Sialana F."/>
            <person name="Bilban M."/>
            <person name="Lubec G."/>
        </authorList>
    </citation>
    <scope>NUCLEOTIDE SEQUENCE</scope>
    <source>
        <tissue evidence="2">Skin</tissue>
    </source>
</reference>
<proteinExistence type="predicted"/>
<feature type="region of interest" description="Disordered" evidence="1">
    <location>
        <begin position="10"/>
        <end position="31"/>
    </location>
</feature>
<name>A0A0B7A417_9EUPU</name>
<feature type="non-terminal residue" evidence="2">
    <location>
        <position position="1"/>
    </location>
</feature>
<dbReference type="AlphaFoldDB" id="A0A0B7A417"/>
<dbReference type="EMBL" id="HACG01027860">
    <property type="protein sequence ID" value="CEK74725.1"/>
    <property type="molecule type" value="Transcribed_RNA"/>
</dbReference>
<evidence type="ECO:0000256" key="1">
    <source>
        <dbReference type="SAM" id="MobiDB-lite"/>
    </source>
</evidence>
<sequence>PSLAVIDSQNLEHTVSSESMNQSIDQRSNANIMTPSTDTFLTLPLTQTTDTETVNAFSDFWNSITQHSEATLTYIPLETSMTYVPVSSTLSVWVIYSPLAAQTDPADASNT</sequence>
<organism evidence="2">
    <name type="scientific">Arion vulgaris</name>
    <dbReference type="NCBI Taxonomy" id="1028688"/>
    <lineage>
        <taxon>Eukaryota</taxon>
        <taxon>Metazoa</taxon>
        <taxon>Spiralia</taxon>
        <taxon>Lophotrochozoa</taxon>
        <taxon>Mollusca</taxon>
        <taxon>Gastropoda</taxon>
        <taxon>Heterobranchia</taxon>
        <taxon>Euthyneura</taxon>
        <taxon>Panpulmonata</taxon>
        <taxon>Eupulmonata</taxon>
        <taxon>Stylommatophora</taxon>
        <taxon>Helicina</taxon>
        <taxon>Arionoidea</taxon>
        <taxon>Arionidae</taxon>
        <taxon>Arion</taxon>
    </lineage>
</organism>
<feature type="non-terminal residue" evidence="2">
    <location>
        <position position="111"/>
    </location>
</feature>
<protein>
    <submittedName>
        <fullName evidence="2">Uncharacterized protein</fullName>
    </submittedName>
</protein>
<evidence type="ECO:0000313" key="2">
    <source>
        <dbReference type="EMBL" id="CEK74725.1"/>
    </source>
</evidence>
<accession>A0A0B7A417</accession>